<evidence type="ECO:0000256" key="1">
    <source>
        <dbReference type="SAM" id="MobiDB-lite"/>
    </source>
</evidence>
<reference evidence="2 3" key="1">
    <citation type="journal article" date="2020" name="Cell">
        <title>Large-Scale Comparative Analyses of Tick Genomes Elucidate Their Genetic Diversity and Vector Capacities.</title>
        <authorList>
            <consortium name="Tick Genome and Microbiome Consortium (TIGMIC)"/>
            <person name="Jia N."/>
            <person name="Wang J."/>
            <person name="Shi W."/>
            <person name="Du L."/>
            <person name="Sun Y."/>
            <person name="Zhan W."/>
            <person name="Jiang J.F."/>
            <person name="Wang Q."/>
            <person name="Zhang B."/>
            <person name="Ji P."/>
            <person name="Bell-Sakyi L."/>
            <person name="Cui X.M."/>
            <person name="Yuan T.T."/>
            <person name="Jiang B.G."/>
            <person name="Yang W.F."/>
            <person name="Lam T.T."/>
            <person name="Chang Q.C."/>
            <person name="Ding S.J."/>
            <person name="Wang X.J."/>
            <person name="Zhu J.G."/>
            <person name="Ruan X.D."/>
            <person name="Zhao L."/>
            <person name="Wei J.T."/>
            <person name="Ye R.Z."/>
            <person name="Que T.C."/>
            <person name="Du C.H."/>
            <person name="Zhou Y.H."/>
            <person name="Cheng J.X."/>
            <person name="Dai P.F."/>
            <person name="Guo W.B."/>
            <person name="Han X.H."/>
            <person name="Huang E.J."/>
            <person name="Li L.F."/>
            <person name="Wei W."/>
            <person name="Gao Y.C."/>
            <person name="Liu J.Z."/>
            <person name="Shao H.Z."/>
            <person name="Wang X."/>
            <person name="Wang C.C."/>
            <person name="Yang T.C."/>
            <person name="Huo Q.B."/>
            <person name="Li W."/>
            <person name="Chen H.Y."/>
            <person name="Chen S.E."/>
            <person name="Zhou L.G."/>
            <person name="Ni X.B."/>
            <person name="Tian J.H."/>
            <person name="Sheng Y."/>
            <person name="Liu T."/>
            <person name="Pan Y.S."/>
            <person name="Xia L.Y."/>
            <person name="Li J."/>
            <person name="Zhao F."/>
            <person name="Cao W.C."/>
        </authorList>
    </citation>
    <scope>NUCLEOTIDE SEQUENCE [LARGE SCALE GENOMIC DNA]</scope>
    <source>
        <strain evidence="2">HaeL-2018</strain>
    </source>
</reference>
<gene>
    <name evidence="2" type="ORF">HPB48_011018</name>
</gene>
<keyword evidence="3" id="KW-1185">Reference proteome</keyword>
<feature type="compositionally biased region" description="Low complexity" evidence="1">
    <location>
        <begin position="47"/>
        <end position="58"/>
    </location>
</feature>
<sequence length="323" mass="33281">MTTRAAPARPPVLLAPRDPSEPGPSGLHHGTTVDLVAAGDSDDSDCVVVPAQPGAPVVIELSSSDDEGGAGPSRVSAGPGAPPGRSLCGGASSTESGSDYEEPRLQARPLQRRSLAPAEAAGALWWHRAEEAAPEGRAPGEAVGRRVTPSIGAAEGVKFPAGVAATVTDWRLGRGRPRNLWPCGRHPVVCSVAGSTQEAAEVVSKLLADCSAQDAGGLAGLQGSSPSFAGGERCSTACHRCVHALAASVTLTLSCRLLIAWSPSLEENKRRPADQSSFVVVECLLCGMVFGRARHDADSVAEHCSRGMGDQIAFGRCHTRPLR</sequence>
<dbReference type="Proteomes" id="UP000821853">
    <property type="component" value="Chromosome 2"/>
</dbReference>
<feature type="compositionally biased region" description="Low complexity" evidence="1">
    <location>
        <begin position="1"/>
        <end position="17"/>
    </location>
</feature>
<evidence type="ECO:0000313" key="2">
    <source>
        <dbReference type="EMBL" id="KAH9367099.1"/>
    </source>
</evidence>
<name>A0A9J6FWF0_HAELO</name>
<proteinExistence type="predicted"/>
<dbReference type="EMBL" id="JABSTR010000004">
    <property type="protein sequence ID" value="KAH9367099.1"/>
    <property type="molecule type" value="Genomic_DNA"/>
</dbReference>
<evidence type="ECO:0000313" key="3">
    <source>
        <dbReference type="Proteomes" id="UP000821853"/>
    </source>
</evidence>
<feature type="region of interest" description="Disordered" evidence="1">
    <location>
        <begin position="1"/>
        <end position="114"/>
    </location>
</feature>
<organism evidence="2 3">
    <name type="scientific">Haemaphysalis longicornis</name>
    <name type="common">Bush tick</name>
    <dbReference type="NCBI Taxonomy" id="44386"/>
    <lineage>
        <taxon>Eukaryota</taxon>
        <taxon>Metazoa</taxon>
        <taxon>Ecdysozoa</taxon>
        <taxon>Arthropoda</taxon>
        <taxon>Chelicerata</taxon>
        <taxon>Arachnida</taxon>
        <taxon>Acari</taxon>
        <taxon>Parasitiformes</taxon>
        <taxon>Ixodida</taxon>
        <taxon>Ixodoidea</taxon>
        <taxon>Ixodidae</taxon>
        <taxon>Haemaphysalinae</taxon>
        <taxon>Haemaphysalis</taxon>
    </lineage>
</organism>
<comment type="caution">
    <text evidence="2">The sequence shown here is derived from an EMBL/GenBank/DDBJ whole genome shotgun (WGS) entry which is preliminary data.</text>
</comment>
<dbReference type="VEuPathDB" id="VectorBase:HLOH_062908"/>
<dbReference type="AlphaFoldDB" id="A0A9J6FWF0"/>
<protein>
    <submittedName>
        <fullName evidence="2">Uncharacterized protein</fullName>
    </submittedName>
</protein>
<accession>A0A9J6FWF0</accession>